<protein>
    <submittedName>
        <fullName evidence="1">Alkaline phosphatase family protein</fullName>
    </submittedName>
</protein>
<keyword evidence="2" id="KW-1185">Reference proteome</keyword>
<dbReference type="Gene3D" id="3.60.21.70">
    <property type="entry name" value="PhoD-like phosphatase"/>
    <property type="match status" value="1"/>
</dbReference>
<evidence type="ECO:0000313" key="1">
    <source>
        <dbReference type="EMBL" id="MDC8832280.1"/>
    </source>
</evidence>
<dbReference type="InterPro" id="IPR038607">
    <property type="entry name" value="PhoD-like_sf"/>
</dbReference>
<organism evidence="1 2">
    <name type="scientific">Alteromonas gilva</name>
    <dbReference type="NCBI Taxonomy" id="2987522"/>
    <lineage>
        <taxon>Bacteria</taxon>
        <taxon>Pseudomonadati</taxon>
        <taxon>Pseudomonadota</taxon>
        <taxon>Gammaproteobacteria</taxon>
        <taxon>Alteromonadales</taxon>
        <taxon>Alteromonadaceae</taxon>
        <taxon>Alteromonas/Salinimonas group</taxon>
        <taxon>Alteromonas</taxon>
    </lineage>
</organism>
<sequence>MSIITQPLPFIIAGPMLRHTARGSVTLWLVTSEPADITITLNHQHTVVAGTTTDRVVQAGEHAFIHVTTFTPAQHLTAGVQYAYALQFSHDAQQQRWQVQQQKLLYEGCQQLTFSVPAKLNNVLHGSCRKPHAPQTDSLVRVDELICNEHSGGPARPDLLLMTGDQIYADDVAGPMLQAVLQVVERLGLFHESLTDAVVESTAELAEHPYCYYQRQQILPRVATNTALSKLFFGAKKKPVFTSVNAQNHLIGMAEVIAMYLLVWSDELWPDITFDAARVSSAQQALFSKEATVIEHFAAPLGKIRRALAHVPVYMIFDDHDVTDDWNLTRGWEEEVYGHQLSRRMVGNALAGYWLCQGWANQPDTFDALHAQAKHNFTASGLAAHEAFIDTLFDWDQWHYQLATEPPVHVLDTRTQRWRSESSLNKPSGLMDWEALCEFQHQLIGKDAVIVVSAAPIYGVKLIEVIQKLFTMAGKALTVDAENWMAHKGTASVILNIFRHYKTPPHFIILSGDVHYSFVYDVRLRFRRNSPQIIQFTCSGIKNTFPDTLIRWLDRLNQWFYSARSPLNIFTRRRNMSVNERHPDGDDDIALLNRAALGQLLLDPEYEKVRCIALCSDGETVEFSSELTNDTATSRE</sequence>
<dbReference type="EMBL" id="JAQQXP010000002">
    <property type="protein sequence ID" value="MDC8832280.1"/>
    <property type="molecule type" value="Genomic_DNA"/>
</dbReference>
<proteinExistence type="predicted"/>
<dbReference type="Proteomes" id="UP001218788">
    <property type="component" value="Unassembled WGS sequence"/>
</dbReference>
<dbReference type="SUPFAM" id="SSF56300">
    <property type="entry name" value="Metallo-dependent phosphatases"/>
    <property type="match status" value="1"/>
</dbReference>
<dbReference type="InterPro" id="IPR029052">
    <property type="entry name" value="Metallo-depent_PP-like"/>
</dbReference>
<gene>
    <name evidence="1" type="ORF">OIK42_16105</name>
</gene>
<name>A0ABT5L5F9_9ALTE</name>
<dbReference type="PANTHER" id="PTHR37031">
    <property type="entry name" value="METALLOPHOSPHATASE BINDING DOMAIN PROTEIN"/>
    <property type="match status" value="1"/>
</dbReference>
<dbReference type="PANTHER" id="PTHR37031:SF2">
    <property type="entry name" value="PHOD-LIKE PHOSPHATASE METALLOPHOSPHATASE DOMAIN-CONTAINING PROTEIN"/>
    <property type="match status" value="1"/>
</dbReference>
<reference evidence="1 2" key="1">
    <citation type="submission" date="2022-10" db="EMBL/GenBank/DDBJ databases">
        <title>Alteromonas sp. chi3 Genome sequencing.</title>
        <authorList>
            <person name="Park S."/>
        </authorList>
    </citation>
    <scope>NUCLEOTIDE SEQUENCE [LARGE SCALE GENOMIC DNA]</scope>
    <source>
        <strain evidence="2">chi3</strain>
    </source>
</reference>
<accession>A0ABT5L5F9</accession>
<evidence type="ECO:0000313" key="2">
    <source>
        <dbReference type="Proteomes" id="UP001218788"/>
    </source>
</evidence>
<comment type="caution">
    <text evidence="1">The sequence shown here is derived from an EMBL/GenBank/DDBJ whole genome shotgun (WGS) entry which is preliminary data.</text>
</comment>